<dbReference type="PROSITE" id="PS50888">
    <property type="entry name" value="BHLH"/>
    <property type="match status" value="1"/>
</dbReference>
<dbReference type="Proteomes" id="UP001163823">
    <property type="component" value="Chromosome 13"/>
</dbReference>
<dbReference type="SMART" id="SM00353">
    <property type="entry name" value="HLH"/>
    <property type="match status" value="1"/>
</dbReference>
<evidence type="ECO:0000256" key="1">
    <source>
        <dbReference type="ARBA" id="ARBA00004123"/>
    </source>
</evidence>
<dbReference type="KEGG" id="qsa:O6P43_031931"/>
<evidence type="ECO:0000313" key="7">
    <source>
        <dbReference type="EMBL" id="KAJ7947079.1"/>
    </source>
</evidence>
<comment type="subcellular location">
    <subcellularLocation>
        <location evidence="1">Nucleus</location>
    </subcellularLocation>
</comment>
<name>A0AAD7KW00_QUISA</name>
<keyword evidence="4" id="KW-0804">Transcription</keyword>
<dbReference type="CDD" id="cd04873">
    <property type="entry name" value="ACT_UUR-ACR-like"/>
    <property type="match status" value="1"/>
</dbReference>
<dbReference type="PANTHER" id="PTHR45844:SF9">
    <property type="entry name" value="OS09G0463900 PROTEIN"/>
    <property type="match status" value="1"/>
</dbReference>
<evidence type="ECO:0000313" key="8">
    <source>
        <dbReference type="Proteomes" id="UP001163823"/>
    </source>
</evidence>
<dbReference type="GO" id="GO:0005634">
    <property type="term" value="C:nucleus"/>
    <property type="evidence" value="ECO:0007669"/>
    <property type="project" value="UniProtKB-SubCell"/>
</dbReference>
<proteinExistence type="predicted"/>
<dbReference type="GO" id="GO:0003700">
    <property type="term" value="F:DNA-binding transcription factor activity"/>
    <property type="evidence" value="ECO:0007669"/>
    <property type="project" value="InterPro"/>
</dbReference>
<dbReference type="AlphaFoldDB" id="A0AAD7KW00"/>
<evidence type="ECO:0000256" key="2">
    <source>
        <dbReference type="ARBA" id="ARBA00023015"/>
    </source>
</evidence>
<organism evidence="7 8">
    <name type="scientific">Quillaja saponaria</name>
    <name type="common">Soap bark tree</name>
    <dbReference type="NCBI Taxonomy" id="32244"/>
    <lineage>
        <taxon>Eukaryota</taxon>
        <taxon>Viridiplantae</taxon>
        <taxon>Streptophyta</taxon>
        <taxon>Embryophyta</taxon>
        <taxon>Tracheophyta</taxon>
        <taxon>Spermatophyta</taxon>
        <taxon>Magnoliopsida</taxon>
        <taxon>eudicotyledons</taxon>
        <taxon>Gunneridae</taxon>
        <taxon>Pentapetalae</taxon>
        <taxon>rosids</taxon>
        <taxon>fabids</taxon>
        <taxon>Fabales</taxon>
        <taxon>Quillajaceae</taxon>
        <taxon>Quillaja</taxon>
    </lineage>
</organism>
<comment type="caution">
    <text evidence="7">The sequence shown here is derived from an EMBL/GenBank/DDBJ whole genome shotgun (WGS) entry which is preliminary data.</text>
</comment>
<accession>A0AAD7KW00</accession>
<dbReference type="CDD" id="cd11455">
    <property type="entry name" value="bHLH_AtAIG1_like"/>
    <property type="match status" value="1"/>
</dbReference>
<dbReference type="GO" id="GO:0003677">
    <property type="term" value="F:DNA binding"/>
    <property type="evidence" value="ECO:0007669"/>
    <property type="project" value="UniProtKB-KW"/>
</dbReference>
<dbReference type="InterPro" id="IPR011598">
    <property type="entry name" value="bHLH_dom"/>
</dbReference>
<dbReference type="Pfam" id="PF00010">
    <property type="entry name" value="HLH"/>
    <property type="match status" value="1"/>
</dbReference>
<evidence type="ECO:0000259" key="6">
    <source>
        <dbReference type="PROSITE" id="PS50888"/>
    </source>
</evidence>
<dbReference type="InterPro" id="IPR036638">
    <property type="entry name" value="HLH_DNA-bd_sf"/>
</dbReference>
<dbReference type="SUPFAM" id="SSF47459">
    <property type="entry name" value="HLH, helix-loop-helix DNA-binding domain"/>
    <property type="match status" value="1"/>
</dbReference>
<dbReference type="GO" id="GO:0046983">
    <property type="term" value="F:protein dimerization activity"/>
    <property type="evidence" value="ECO:0007669"/>
    <property type="project" value="InterPro"/>
</dbReference>
<dbReference type="EMBL" id="JARAOO010000013">
    <property type="protein sequence ID" value="KAJ7947079.1"/>
    <property type="molecule type" value="Genomic_DNA"/>
</dbReference>
<dbReference type="Gene3D" id="4.10.280.10">
    <property type="entry name" value="Helix-loop-helix DNA-binding domain"/>
    <property type="match status" value="1"/>
</dbReference>
<evidence type="ECO:0000256" key="5">
    <source>
        <dbReference type="ARBA" id="ARBA00023242"/>
    </source>
</evidence>
<gene>
    <name evidence="7" type="ORF">O6P43_031931</name>
</gene>
<reference evidence="7" key="1">
    <citation type="journal article" date="2023" name="Science">
        <title>Elucidation of the pathway for biosynthesis of saponin adjuvants from the soapbark tree.</title>
        <authorList>
            <person name="Reed J."/>
            <person name="Orme A."/>
            <person name="El-Demerdash A."/>
            <person name="Owen C."/>
            <person name="Martin L.B.B."/>
            <person name="Misra R.C."/>
            <person name="Kikuchi S."/>
            <person name="Rejzek M."/>
            <person name="Martin A.C."/>
            <person name="Harkess A."/>
            <person name="Leebens-Mack J."/>
            <person name="Louveau T."/>
            <person name="Stephenson M.J."/>
            <person name="Osbourn A."/>
        </authorList>
    </citation>
    <scope>NUCLEOTIDE SEQUENCE</scope>
    <source>
        <strain evidence="7">S10</strain>
    </source>
</reference>
<keyword evidence="5" id="KW-0539">Nucleus</keyword>
<keyword evidence="3" id="KW-0238">DNA-binding</keyword>
<keyword evidence="8" id="KW-1185">Reference proteome</keyword>
<dbReference type="InterPro" id="IPR045847">
    <property type="entry name" value="AIG1-like"/>
</dbReference>
<feature type="domain" description="BHLH" evidence="6">
    <location>
        <begin position="72"/>
        <end position="121"/>
    </location>
</feature>
<evidence type="ECO:0000256" key="4">
    <source>
        <dbReference type="ARBA" id="ARBA00023163"/>
    </source>
</evidence>
<keyword evidence="2" id="KW-0805">Transcription regulation</keyword>
<evidence type="ECO:0000256" key="3">
    <source>
        <dbReference type="ARBA" id="ARBA00023125"/>
    </source>
</evidence>
<sequence length="269" mass="29247">MASYSYNSNSSSGSDISRLFGTFSQYPDGFNGVSRGGSASPQSLVLDSEKGELVKAPGRVGTKGASEAKALASLKNHSDAERRRRERINGHLTTLRGLVPCTDKMDKAALLAEVIREVKELKKTAVEESKGFLIPMDVDEVKVEPYDEGGDGRPSYKASVCCDYRPELLSELRQALDALQVEILKAEISTLEGRVKSAFVFTCCKGCNVCLEKCQRLVGTVHQALSNVLEKTSASLEYSPRTSLPGKRRRICLFDTSTSCSCSHTSCLC</sequence>
<protein>
    <submittedName>
        <fullName evidence="7">Transcription factor</fullName>
    </submittedName>
</protein>
<dbReference type="PANTHER" id="PTHR45844">
    <property type="entry name" value="TRANSCRIPTION FACTOR BHLH30"/>
    <property type="match status" value="1"/>
</dbReference>